<sequence>MYNYDGNPNTIAQQKKHYETQRKQQSYFQRLKFVLIVTLVGVSGYLFDQRPAVLTANKALLALGIIWVSLIPALQYLSDRQRPPIPFLPLVGIFYATSFGLPMFSAGTKVHYLWSLENVSEKALLLTLIGVVAINIAFYCFKYSVFQKIPALKLSQSYSITKLIILLWVLLILHTLFIYIPFIREIPSVSQFLDPTGYIAYGMFYILYKRGYLPFVQSLILLGIFLPAEILTRFASGALAQLMILGLYMVIIIFQESKRIPIFLITGILIFFFLFNPVKGEFRTLTWGNPQMEQSNPIQKAKLFINVVIEYYSSSKFTQKSDRENTSLARTAHILVFSAVVEDTPNRVPYWGGQTYLPLVTSWIPRAIFPDKPTENTGNQFGRRYKYLGSTDFTTSFNLPWIVEMYANFGQVGVLIGMSLVGILLAFLEQTLNHSNMNPLEFVIGSTILFRLVYQESNFSLMTGSVLTLFLSFYLLFKFLLTERR</sequence>
<evidence type="ECO:0000313" key="2">
    <source>
        <dbReference type="EMBL" id="PPJ64023.1"/>
    </source>
</evidence>
<evidence type="ECO:0008006" key="4">
    <source>
        <dbReference type="Google" id="ProtNLM"/>
    </source>
</evidence>
<dbReference type="EMBL" id="PGEM01000039">
    <property type="protein sequence ID" value="PPJ64023.1"/>
    <property type="molecule type" value="Genomic_DNA"/>
</dbReference>
<protein>
    <recommendedName>
        <fullName evidence="4">Oligosaccharide repeat unit polymerase</fullName>
    </recommendedName>
</protein>
<keyword evidence="1" id="KW-1133">Transmembrane helix</keyword>
<feature type="transmembrane region" description="Helical" evidence="1">
    <location>
        <begin position="211"/>
        <end position="228"/>
    </location>
</feature>
<feature type="transmembrane region" description="Helical" evidence="1">
    <location>
        <begin position="260"/>
        <end position="278"/>
    </location>
</feature>
<feature type="transmembrane region" description="Helical" evidence="1">
    <location>
        <begin position="31"/>
        <end position="47"/>
    </location>
</feature>
<feature type="transmembrane region" description="Helical" evidence="1">
    <location>
        <begin position="459"/>
        <end position="481"/>
    </location>
</feature>
<feature type="transmembrane region" description="Helical" evidence="1">
    <location>
        <begin position="124"/>
        <end position="142"/>
    </location>
</feature>
<comment type="caution">
    <text evidence="2">The sequence shown here is derived from an EMBL/GenBank/DDBJ whole genome shotgun (WGS) entry which is preliminary data.</text>
</comment>
<name>A0A2S6CW69_9CYAN</name>
<feature type="transmembrane region" description="Helical" evidence="1">
    <location>
        <begin position="59"/>
        <end position="78"/>
    </location>
</feature>
<evidence type="ECO:0000256" key="1">
    <source>
        <dbReference type="SAM" id="Phobius"/>
    </source>
</evidence>
<dbReference type="Proteomes" id="UP000239589">
    <property type="component" value="Unassembled WGS sequence"/>
</dbReference>
<reference evidence="2 3" key="1">
    <citation type="submission" date="2018-02" db="EMBL/GenBank/DDBJ databases">
        <title>Discovery of a pederin family compound in a non-symbiotic bloom-forming cyanobacterium.</title>
        <authorList>
            <person name="Kust A."/>
            <person name="Mares J."/>
            <person name="Jokela J."/>
            <person name="Urajova P."/>
            <person name="Hajek J."/>
            <person name="Saurav K."/>
            <person name="Voracova K."/>
            <person name="Fewer D.P."/>
            <person name="Haapaniemi E."/>
            <person name="Permi P."/>
            <person name="Rehakova K."/>
            <person name="Sivonen K."/>
            <person name="Hrouzek P."/>
        </authorList>
    </citation>
    <scope>NUCLEOTIDE SEQUENCE [LARGE SCALE GENOMIC DNA]</scope>
    <source>
        <strain evidence="2 3">CHARLIE-1</strain>
    </source>
</reference>
<gene>
    <name evidence="2" type="ORF">CUN59_06960</name>
</gene>
<feature type="transmembrane region" description="Helical" evidence="1">
    <location>
        <begin position="406"/>
        <end position="428"/>
    </location>
</feature>
<proteinExistence type="predicted"/>
<keyword evidence="3" id="KW-1185">Reference proteome</keyword>
<feature type="transmembrane region" description="Helical" evidence="1">
    <location>
        <begin position="235"/>
        <end position="254"/>
    </location>
</feature>
<keyword evidence="1" id="KW-0812">Transmembrane</keyword>
<organism evidence="2 3">
    <name type="scientific">Cuspidothrix issatschenkoi CHARLIE-1</name>
    <dbReference type="NCBI Taxonomy" id="2052836"/>
    <lineage>
        <taxon>Bacteria</taxon>
        <taxon>Bacillati</taxon>
        <taxon>Cyanobacteriota</taxon>
        <taxon>Cyanophyceae</taxon>
        <taxon>Nostocales</taxon>
        <taxon>Aphanizomenonaceae</taxon>
        <taxon>Cuspidothrix</taxon>
    </lineage>
</organism>
<feature type="transmembrane region" description="Helical" evidence="1">
    <location>
        <begin position="163"/>
        <end position="183"/>
    </location>
</feature>
<evidence type="ECO:0000313" key="3">
    <source>
        <dbReference type="Proteomes" id="UP000239589"/>
    </source>
</evidence>
<dbReference type="AlphaFoldDB" id="A0A2S6CW69"/>
<keyword evidence="1" id="KW-0472">Membrane</keyword>
<feature type="transmembrane region" description="Helical" evidence="1">
    <location>
        <begin position="85"/>
        <end position="104"/>
    </location>
</feature>
<dbReference type="OrthoDB" id="502584at2"/>
<accession>A0A2S6CW69</accession>